<evidence type="ECO:0000313" key="2">
    <source>
        <dbReference type="Proteomes" id="UP000029614"/>
    </source>
</evidence>
<keyword evidence="2" id="KW-1185">Reference proteome</keyword>
<sequence>MTEQESLSLFSSRWLASIVSLRLSEPTSFWKGLISGIDIETFISAEAFAKSAPFLFGQMIKMFYSI</sequence>
<organism evidence="1 2">
    <name type="scientific">Prevotella amnii DNF00058</name>
    <dbReference type="NCBI Taxonomy" id="1401066"/>
    <lineage>
        <taxon>Bacteria</taxon>
        <taxon>Pseudomonadati</taxon>
        <taxon>Bacteroidota</taxon>
        <taxon>Bacteroidia</taxon>
        <taxon>Bacteroidales</taxon>
        <taxon>Prevotellaceae</taxon>
        <taxon>Prevotella</taxon>
    </lineage>
</organism>
<proteinExistence type="predicted"/>
<gene>
    <name evidence="1" type="ORF">HMPREF9302_10610</name>
</gene>
<protein>
    <submittedName>
        <fullName evidence="1">Uncharacterized protein</fullName>
    </submittedName>
</protein>
<comment type="caution">
    <text evidence="1">The sequence shown here is derived from an EMBL/GenBank/DDBJ whole genome shotgun (WGS) entry which is preliminary data.</text>
</comment>
<name>A0A096ASH3_9BACT</name>
<dbReference type="EMBL" id="JRNU01000110">
    <property type="protein sequence ID" value="KGF49676.1"/>
    <property type="molecule type" value="Genomic_DNA"/>
</dbReference>
<dbReference type="AlphaFoldDB" id="A0A096ASH3"/>
<reference evidence="1 2" key="1">
    <citation type="submission" date="2014-07" db="EMBL/GenBank/DDBJ databases">
        <authorList>
            <person name="McCorrison J."/>
            <person name="Sanka R."/>
            <person name="Torralba M."/>
            <person name="Gillis M."/>
            <person name="Haft D.H."/>
            <person name="Methe B."/>
            <person name="Sutton G."/>
            <person name="Nelson K.E."/>
        </authorList>
    </citation>
    <scope>NUCLEOTIDE SEQUENCE [LARGE SCALE GENOMIC DNA]</scope>
    <source>
        <strain evidence="1 2">DNF00058</strain>
    </source>
</reference>
<dbReference type="Proteomes" id="UP000029614">
    <property type="component" value="Unassembled WGS sequence"/>
</dbReference>
<evidence type="ECO:0000313" key="1">
    <source>
        <dbReference type="EMBL" id="KGF49676.1"/>
    </source>
</evidence>
<accession>A0A096ASH3</accession>